<feature type="region of interest" description="Disordered" evidence="2">
    <location>
        <begin position="54"/>
        <end position="87"/>
    </location>
</feature>
<dbReference type="GO" id="GO:0004190">
    <property type="term" value="F:aspartic-type endopeptidase activity"/>
    <property type="evidence" value="ECO:0007669"/>
    <property type="project" value="InterPro"/>
</dbReference>
<dbReference type="PANTHER" id="PTHR47966:SF51">
    <property type="entry name" value="BETA-SITE APP-CLEAVING ENZYME, ISOFORM A-RELATED"/>
    <property type="match status" value="1"/>
</dbReference>
<dbReference type="EMBL" id="CP063412">
    <property type="protein sequence ID" value="QSZ37173.1"/>
    <property type="molecule type" value="Genomic_DNA"/>
</dbReference>
<dbReference type="PRINTS" id="PR00792">
    <property type="entry name" value="PEPSIN"/>
</dbReference>
<dbReference type="PANTHER" id="PTHR47966">
    <property type="entry name" value="BETA-SITE APP-CLEAVING ENZYME, ISOFORM A-RELATED"/>
    <property type="match status" value="1"/>
</dbReference>
<dbReference type="OrthoDB" id="771136at2759"/>
<comment type="similarity">
    <text evidence="1">Belongs to the peptidase A1 family.</text>
</comment>
<dbReference type="Pfam" id="PF00026">
    <property type="entry name" value="Asp"/>
    <property type="match status" value="1"/>
</dbReference>
<evidence type="ECO:0000256" key="3">
    <source>
        <dbReference type="SAM" id="SignalP"/>
    </source>
</evidence>
<gene>
    <name evidence="5" type="ORF">DSL72_009267</name>
</gene>
<organism evidence="5 6">
    <name type="scientific">Monilinia vaccinii-corymbosi</name>
    <dbReference type="NCBI Taxonomy" id="61207"/>
    <lineage>
        <taxon>Eukaryota</taxon>
        <taxon>Fungi</taxon>
        <taxon>Dikarya</taxon>
        <taxon>Ascomycota</taxon>
        <taxon>Pezizomycotina</taxon>
        <taxon>Leotiomycetes</taxon>
        <taxon>Helotiales</taxon>
        <taxon>Sclerotiniaceae</taxon>
        <taxon>Monilinia</taxon>
    </lineage>
</organism>
<accession>A0A8A3PQ91</accession>
<dbReference type="GO" id="GO:0006508">
    <property type="term" value="P:proteolysis"/>
    <property type="evidence" value="ECO:0007669"/>
    <property type="project" value="InterPro"/>
</dbReference>
<evidence type="ECO:0000256" key="1">
    <source>
        <dbReference type="ARBA" id="ARBA00007447"/>
    </source>
</evidence>
<evidence type="ECO:0000259" key="4">
    <source>
        <dbReference type="PROSITE" id="PS51767"/>
    </source>
</evidence>
<evidence type="ECO:0000256" key="2">
    <source>
        <dbReference type="SAM" id="MobiDB-lite"/>
    </source>
</evidence>
<feature type="compositionally biased region" description="Basic residues" evidence="2">
    <location>
        <begin position="54"/>
        <end position="84"/>
    </location>
</feature>
<reference evidence="5" key="1">
    <citation type="submission" date="2020-10" db="EMBL/GenBank/DDBJ databases">
        <title>Genome Sequence of Monilinia vaccinii-corymbosi Sheds Light on Mummy Berry Disease Infection of Blueberry and Mating Type.</title>
        <authorList>
            <person name="Yow A.G."/>
            <person name="Zhang Y."/>
            <person name="Bansal K."/>
            <person name="Eacker S.M."/>
            <person name="Sullivan S."/>
            <person name="Liachko I."/>
            <person name="Cubeta M.A."/>
            <person name="Rollins J.A."/>
            <person name="Ashrafi H."/>
        </authorList>
    </citation>
    <scope>NUCLEOTIDE SEQUENCE</scope>
    <source>
        <strain evidence="5">RL-1</strain>
    </source>
</reference>
<keyword evidence="6" id="KW-1185">Reference proteome</keyword>
<dbReference type="Gene3D" id="2.40.70.10">
    <property type="entry name" value="Acid Proteases"/>
    <property type="match status" value="2"/>
</dbReference>
<keyword evidence="3" id="KW-0732">Signal</keyword>
<feature type="domain" description="Peptidase A1" evidence="4">
    <location>
        <begin position="126"/>
        <end position="468"/>
    </location>
</feature>
<dbReference type="Proteomes" id="UP000672032">
    <property type="component" value="Chromosome 8"/>
</dbReference>
<sequence>MKISDFGIVCVACAATLIQAETFSTPIYSVARNSTYAYAKRAAAREDRIARIRVNSHRKGGGKKARTRASRRGSHNKGGQRRLKGPVGGVENDEKYLMAMREGLVDDGRATYGSGVPEWDWNELLYVINLEVGSPPQSSRALLSISDNDMFIPSIDCTNTCYSHELYNFSLSNTQKMTGTLFAMDYARCSAFGNLTSDTIHLAGLTVPQQFGAVDSIGRFTDPDWGNLEWDGLLGLAPSSMHSPNSISNPFLNLHSQNFLPNPLFTLLLPQHPPTPGLLTFGSINHTLYTGPLKPLPLLNHNLVSKNRPPFLPDLITDRWQVPCTSLSISGTSSSYNLRPYIALLETSYPGIGLPSSLVFSLHNYLGMEHRGFDIPVSIPCSRRDALPIITLHLGEHEFPLTAYEYTLEVEREDIGGHRCVSLFISRQEDVEEEEGEEGGVKSIILGSGFLRNWFGIFNLGESHVAFGKVAVGSEKLEGKE</sequence>
<protein>
    <recommendedName>
        <fullName evidence="4">Peptidase A1 domain-containing protein</fullName>
    </recommendedName>
</protein>
<dbReference type="InterPro" id="IPR033121">
    <property type="entry name" value="PEPTIDASE_A1"/>
</dbReference>
<evidence type="ECO:0000313" key="5">
    <source>
        <dbReference type="EMBL" id="QSZ37173.1"/>
    </source>
</evidence>
<dbReference type="CDD" id="cd05471">
    <property type="entry name" value="pepsin_like"/>
    <property type="match status" value="1"/>
</dbReference>
<dbReference type="PROSITE" id="PS51767">
    <property type="entry name" value="PEPTIDASE_A1"/>
    <property type="match status" value="1"/>
</dbReference>
<dbReference type="InterPro" id="IPR001461">
    <property type="entry name" value="Aspartic_peptidase_A1"/>
</dbReference>
<dbReference type="InterPro" id="IPR034164">
    <property type="entry name" value="Pepsin-like_dom"/>
</dbReference>
<feature type="chain" id="PRO_5032942745" description="Peptidase A1 domain-containing protein" evidence="3">
    <location>
        <begin position="21"/>
        <end position="481"/>
    </location>
</feature>
<feature type="signal peptide" evidence="3">
    <location>
        <begin position="1"/>
        <end position="20"/>
    </location>
</feature>
<evidence type="ECO:0000313" key="6">
    <source>
        <dbReference type="Proteomes" id="UP000672032"/>
    </source>
</evidence>
<name>A0A8A3PQ91_9HELO</name>
<dbReference type="InterPro" id="IPR021109">
    <property type="entry name" value="Peptidase_aspartic_dom_sf"/>
</dbReference>
<proteinExistence type="inferred from homology"/>
<dbReference type="AlphaFoldDB" id="A0A8A3PQ91"/>
<dbReference type="SUPFAM" id="SSF50630">
    <property type="entry name" value="Acid proteases"/>
    <property type="match status" value="1"/>
</dbReference>